<feature type="transmembrane region" description="Helical" evidence="6">
    <location>
        <begin position="300"/>
        <end position="317"/>
    </location>
</feature>
<sequence>MKLILRNKVFAFISLSRIFNILGSSIYNIVFVVFASSLPNPKFAVGIANFIVLVPVFFTIFVGMKADQTTHKARWLIHMGYLQAMLFVFVAFLTRSTSYLAFSVVCLLNIVSDMMSDYRSGLQMPILKKNLAEEEMMPAFSFMQLIAYLCNLAGQALGVWLLAVSNQQFALVAFINALAFLLSSTTLYFVRHKLTHDPVKENENPLPLKQQFLEMYHSSKLIFEQNGDSYFLTLLFQILILNALGGSIMAIYNLYLLDHPLFGLPFSQSLLIFETTIILGVISASLTPNDYFTKLSVNKIAFWATLTIALIGFINLLQLPVFLTIFAVFFIMYLSGKVNPKINSMLLSKLPSDILAQTSNFLSLLFSFSVPFGTMIFTSLAIWNMKVTWIVFTICGVLSLLLSFQKQHR</sequence>
<accession>A0A2T0FZ07</accession>
<evidence type="ECO:0000313" key="8">
    <source>
        <dbReference type="Proteomes" id="UP000238573"/>
    </source>
</evidence>
<dbReference type="Proteomes" id="UP000238573">
    <property type="component" value="Unassembled WGS sequence"/>
</dbReference>
<comment type="caution">
    <text evidence="7">The sequence shown here is derived from an EMBL/GenBank/DDBJ whole genome shotgun (WGS) entry which is preliminary data.</text>
</comment>
<dbReference type="PANTHER" id="PTHR23513">
    <property type="entry name" value="INTEGRAL MEMBRANE EFFLUX PROTEIN-RELATED"/>
    <property type="match status" value="1"/>
</dbReference>
<keyword evidence="5 6" id="KW-0472">Membrane</keyword>
<evidence type="ECO:0000256" key="3">
    <source>
        <dbReference type="ARBA" id="ARBA00022692"/>
    </source>
</evidence>
<keyword evidence="3 6" id="KW-0812">Transmembrane</keyword>
<protein>
    <submittedName>
        <fullName evidence="7">Transporter</fullName>
    </submittedName>
</protein>
<feature type="transmembrane region" description="Helical" evidence="6">
    <location>
        <begin position="75"/>
        <end position="93"/>
    </location>
</feature>
<reference evidence="7 8" key="1">
    <citation type="journal article" date="1993" name="J. Dent. Res.">
        <title>The isolation and characterization of milleri group streptococci from dental periapical abscesses.</title>
        <authorList>
            <person name="Fisher L.E."/>
            <person name="Russell R.R."/>
        </authorList>
    </citation>
    <scope>NUCLEOTIDE SEQUENCE [LARGE SCALE GENOMIC DNA]</scope>
    <source>
        <strain evidence="7 8">OUP21</strain>
    </source>
</reference>
<dbReference type="AlphaFoldDB" id="A0A2T0FZ07"/>
<evidence type="ECO:0000313" key="7">
    <source>
        <dbReference type="EMBL" id="PRT69061.1"/>
    </source>
</evidence>
<dbReference type="EMBL" id="PVSZ01000018">
    <property type="protein sequence ID" value="PRT69061.1"/>
    <property type="molecule type" value="Genomic_DNA"/>
</dbReference>
<evidence type="ECO:0000256" key="2">
    <source>
        <dbReference type="ARBA" id="ARBA00022475"/>
    </source>
</evidence>
<organism evidence="7 8">
    <name type="scientific">Streptococcus anginosus</name>
    <dbReference type="NCBI Taxonomy" id="1328"/>
    <lineage>
        <taxon>Bacteria</taxon>
        <taxon>Bacillati</taxon>
        <taxon>Bacillota</taxon>
        <taxon>Bacilli</taxon>
        <taxon>Lactobacillales</taxon>
        <taxon>Streptococcaceae</taxon>
        <taxon>Streptococcus</taxon>
        <taxon>Streptococcus anginosus group</taxon>
    </lineage>
</organism>
<feature type="transmembrane region" description="Helical" evidence="6">
    <location>
        <begin position="169"/>
        <end position="190"/>
    </location>
</feature>
<comment type="subcellular location">
    <subcellularLocation>
        <location evidence="1">Cell membrane</location>
        <topology evidence="1">Multi-pass membrane protein</topology>
    </subcellularLocation>
</comment>
<feature type="transmembrane region" description="Helical" evidence="6">
    <location>
        <begin position="230"/>
        <end position="254"/>
    </location>
</feature>
<dbReference type="PANTHER" id="PTHR23513:SF6">
    <property type="entry name" value="MAJOR FACILITATOR SUPERFAMILY ASSOCIATED DOMAIN-CONTAINING PROTEIN"/>
    <property type="match status" value="1"/>
</dbReference>
<dbReference type="InterPro" id="IPR036259">
    <property type="entry name" value="MFS_trans_sf"/>
</dbReference>
<dbReference type="SUPFAM" id="SSF103473">
    <property type="entry name" value="MFS general substrate transporter"/>
    <property type="match status" value="1"/>
</dbReference>
<dbReference type="Gene3D" id="1.20.1250.20">
    <property type="entry name" value="MFS general substrate transporter like domains"/>
    <property type="match status" value="1"/>
</dbReference>
<name>A0A2T0FZ07_STRAP</name>
<feature type="transmembrane region" description="Helical" evidence="6">
    <location>
        <begin position="12"/>
        <end position="37"/>
    </location>
</feature>
<feature type="transmembrane region" description="Helical" evidence="6">
    <location>
        <begin position="361"/>
        <end position="381"/>
    </location>
</feature>
<keyword evidence="4 6" id="KW-1133">Transmembrane helix</keyword>
<gene>
    <name evidence="7" type="ORF">C6A27_09135</name>
</gene>
<proteinExistence type="predicted"/>
<evidence type="ECO:0000256" key="4">
    <source>
        <dbReference type="ARBA" id="ARBA00022989"/>
    </source>
</evidence>
<evidence type="ECO:0000256" key="5">
    <source>
        <dbReference type="ARBA" id="ARBA00023136"/>
    </source>
</evidence>
<evidence type="ECO:0000256" key="1">
    <source>
        <dbReference type="ARBA" id="ARBA00004651"/>
    </source>
</evidence>
<keyword evidence="2" id="KW-1003">Cell membrane</keyword>
<dbReference type="RefSeq" id="WP_106384722.1">
    <property type="nucleotide sequence ID" value="NZ_PVSZ01000018.1"/>
</dbReference>
<dbReference type="GO" id="GO:0005886">
    <property type="term" value="C:plasma membrane"/>
    <property type="evidence" value="ECO:0007669"/>
    <property type="project" value="UniProtKB-SubCell"/>
</dbReference>
<evidence type="ECO:0000256" key="6">
    <source>
        <dbReference type="SAM" id="Phobius"/>
    </source>
</evidence>
<feature type="transmembrane region" description="Helical" evidence="6">
    <location>
        <begin position="43"/>
        <end position="63"/>
    </location>
</feature>
<feature type="transmembrane region" description="Helical" evidence="6">
    <location>
        <begin position="266"/>
        <end position="288"/>
    </location>
</feature>
<feature type="transmembrane region" description="Helical" evidence="6">
    <location>
        <begin position="139"/>
        <end position="163"/>
    </location>
</feature>
<feature type="transmembrane region" description="Helical" evidence="6">
    <location>
        <begin position="387"/>
        <end position="404"/>
    </location>
</feature>